<dbReference type="EMBL" id="CP021780">
    <property type="protein sequence ID" value="ASA22665.1"/>
    <property type="molecule type" value="Genomic_DNA"/>
</dbReference>
<dbReference type="KEGG" id="pdh:B9T62_18835"/>
<gene>
    <name evidence="1" type="ORF">B9T62_18835</name>
</gene>
<organism evidence="1 2">
    <name type="scientific">Paenibacillus donghaensis</name>
    <dbReference type="NCBI Taxonomy" id="414771"/>
    <lineage>
        <taxon>Bacteria</taxon>
        <taxon>Bacillati</taxon>
        <taxon>Bacillota</taxon>
        <taxon>Bacilli</taxon>
        <taxon>Bacillales</taxon>
        <taxon>Paenibacillaceae</taxon>
        <taxon>Paenibacillus</taxon>
    </lineage>
</organism>
<dbReference type="RefSeq" id="WP_087916663.1">
    <property type="nucleotide sequence ID" value="NZ_CP021780.1"/>
</dbReference>
<dbReference type="Proteomes" id="UP000249890">
    <property type="component" value="Chromosome"/>
</dbReference>
<reference evidence="1 2" key="1">
    <citation type="submission" date="2017-06" db="EMBL/GenBank/DDBJ databases">
        <title>Complete genome sequence of Paenibacillus donghaensis KCTC 13049T isolated from East Sea sediment, South Korea.</title>
        <authorList>
            <person name="Jung B.K."/>
            <person name="Hong S.-J."/>
            <person name="Shin J.-H."/>
        </authorList>
    </citation>
    <scope>NUCLEOTIDE SEQUENCE [LARGE SCALE GENOMIC DNA]</scope>
    <source>
        <strain evidence="1 2">KCTC 13049</strain>
    </source>
</reference>
<protein>
    <submittedName>
        <fullName evidence="1">Uncharacterized protein</fullName>
    </submittedName>
</protein>
<sequence>MADCSCEWCDKSEVCKYSYQELDCIPTKQIELSTKITRCEVDGYLKLVEELKKKDEDIFHELIWGYQNIINDYPTEDELIYAREITI</sequence>
<evidence type="ECO:0000313" key="2">
    <source>
        <dbReference type="Proteomes" id="UP000249890"/>
    </source>
</evidence>
<evidence type="ECO:0000313" key="1">
    <source>
        <dbReference type="EMBL" id="ASA22665.1"/>
    </source>
</evidence>
<keyword evidence="2" id="KW-1185">Reference proteome</keyword>
<accession>A0A2Z2KFC0</accession>
<dbReference type="AlphaFoldDB" id="A0A2Z2KFC0"/>
<name>A0A2Z2KFC0_9BACL</name>
<proteinExistence type="predicted"/>